<sequence length="475" mass="48448">MANSSRPRVPTAAGTRGSTAGARVEGEAGPAATAGPADPADARGTDRGEERTGAHRTTDDRHRSDHETTGHHHDTDWETAHRTAHRVGRELPPRAVSLTEAIGHTLAEPLTALTDLPAFDTAAMDGWAVSGPGPWGLEPGGAVLAGHDHPAPLADGLAVPIATGARIPPGTTAVLRRERGRTLADRLRGPNPSPGADIRPRGQECRTGAGLLPAGTPVTPAVLGLAAAAGYDRLTVRPRPRVAVLVLGDELLHRGLPTGGRIRDAIGPMIGPWLTGLGAEPVSVRLLGDLPAGSADRAGGPRGDTLVEALLDAAGSADLVLTSGGTGAGPVDRVHPALRALGARLPVDGVAVRPGHPMLLAELPDGVPLVGLPGNPLAAVSAVLTLVAPVLRGLTGRPEPDADTVRARLTEPVSRHPRDVRLVPVRLPAPGWAEPVGWAGPAMLRGIAVADAVAVLPPGPAPAAGRVRLLELPRP</sequence>
<reference evidence="11" key="1">
    <citation type="submission" date="2019-10" db="EMBL/GenBank/DDBJ databases">
        <title>Streptomyces sp. nov., a novel actinobacterium isolated from alkaline environment.</title>
        <authorList>
            <person name="Golinska P."/>
        </authorList>
    </citation>
    <scope>NUCLEOTIDE SEQUENCE [LARGE SCALE GENOMIC DNA]</scope>
    <source>
        <strain evidence="11">DSM 42118</strain>
    </source>
</reference>
<evidence type="ECO:0000256" key="1">
    <source>
        <dbReference type="ARBA" id="ARBA00002901"/>
    </source>
</evidence>
<dbReference type="UniPathway" id="UPA00344"/>
<dbReference type="AlphaFoldDB" id="A0A7W3TE32"/>
<dbReference type="InterPro" id="IPR036135">
    <property type="entry name" value="MoeA_linker/N_sf"/>
</dbReference>
<evidence type="ECO:0000256" key="4">
    <source>
        <dbReference type="ARBA" id="ARBA00022505"/>
    </source>
</evidence>
<evidence type="ECO:0000256" key="3">
    <source>
        <dbReference type="ARBA" id="ARBA00010763"/>
    </source>
</evidence>
<keyword evidence="5 7" id="KW-0501">Molybdenum cofactor biosynthesis</keyword>
<keyword evidence="11" id="KW-1185">Reference proteome</keyword>
<keyword evidence="4 7" id="KW-0500">Molybdenum</keyword>
<dbReference type="InterPro" id="IPR036425">
    <property type="entry name" value="MoaB/Mog-like_dom_sf"/>
</dbReference>
<comment type="cofactor">
    <cofactor evidence="7">
        <name>Mg(2+)</name>
        <dbReference type="ChEBI" id="CHEBI:18420"/>
    </cofactor>
</comment>
<organism evidence="10 11">
    <name type="scientific">Streptomyces alkaliphilus</name>
    <dbReference type="NCBI Taxonomy" id="1472722"/>
    <lineage>
        <taxon>Bacteria</taxon>
        <taxon>Bacillati</taxon>
        <taxon>Actinomycetota</taxon>
        <taxon>Actinomycetes</taxon>
        <taxon>Kitasatosporales</taxon>
        <taxon>Streptomycetaceae</taxon>
        <taxon>Streptomyces</taxon>
    </lineage>
</organism>
<dbReference type="GO" id="GO:0005829">
    <property type="term" value="C:cytosol"/>
    <property type="evidence" value="ECO:0007669"/>
    <property type="project" value="TreeGrafter"/>
</dbReference>
<dbReference type="GO" id="GO:0061599">
    <property type="term" value="F:molybdopterin molybdotransferase activity"/>
    <property type="evidence" value="ECO:0007669"/>
    <property type="project" value="UniProtKB-UniRule"/>
</dbReference>
<accession>A0A7W3TE32</accession>
<evidence type="ECO:0000256" key="7">
    <source>
        <dbReference type="RuleBase" id="RU365090"/>
    </source>
</evidence>
<feature type="compositionally biased region" description="Low complexity" evidence="8">
    <location>
        <begin position="11"/>
        <end position="39"/>
    </location>
</feature>
<dbReference type="Gene3D" id="3.40.980.10">
    <property type="entry name" value="MoaB/Mog-like domain"/>
    <property type="match status" value="1"/>
</dbReference>
<evidence type="ECO:0000313" key="11">
    <source>
        <dbReference type="Proteomes" id="UP000538929"/>
    </source>
</evidence>
<gene>
    <name evidence="10" type="ORF">FNQ90_13710</name>
</gene>
<dbReference type="InterPro" id="IPR038987">
    <property type="entry name" value="MoeA-like"/>
</dbReference>
<evidence type="ECO:0000256" key="8">
    <source>
        <dbReference type="SAM" id="MobiDB-lite"/>
    </source>
</evidence>
<dbReference type="SUPFAM" id="SSF53218">
    <property type="entry name" value="Molybdenum cofactor biosynthesis proteins"/>
    <property type="match status" value="1"/>
</dbReference>
<keyword evidence="7 10" id="KW-0808">Transferase</keyword>
<dbReference type="GO" id="GO:0006777">
    <property type="term" value="P:Mo-molybdopterin cofactor biosynthetic process"/>
    <property type="evidence" value="ECO:0007669"/>
    <property type="project" value="UniProtKB-UniRule"/>
</dbReference>
<dbReference type="PANTHER" id="PTHR10192">
    <property type="entry name" value="MOLYBDOPTERIN BIOSYNTHESIS PROTEIN"/>
    <property type="match status" value="1"/>
</dbReference>
<dbReference type="Pfam" id="PF03454">
    <property type="entry name" value="MoeA_C"/>
    <property type="match status" value="1"/>
</dbReference>
<dbReference type="InterPro" id="IPR036688">
    <property type="entry name" value="MoeA_C_domain_IV_sf"/>
</dbReference>
<name>A0A7W3TE32_9ACTN</name>
<evidence type="ECO:0000256" key="6">
    <source>
        <dbReference type="ARBA" id="ARBA00047317"/>
    </source>
</evidence>
<feature type="region of interest" description="Disordered" evidence="8">
    <location>
        <begin position="1"/>
        <end position="80"/>
    </location>
</feature>
<dbReference type="EC" id="2.10.1.1" evidence="7"/>
<dbReference type="Gene3D" id="3.90.105.10">
    <property type="entry name" value="Molybdopterin biosynthesis moea protein, domain 2"/>
    <property type="match status" value="1"/>
</dbReference>
<comment type="caution">
    <text evidence="10">The sequence shown here is derived from an EMBL/GenBank/DDBJ whole genome shotgun (WGS) entry which is preliminary data.</text>
</comment>
<dbReference type="Gene3D" id="2.40.340.10">
    <property type="entry name" value="MoeA, C-terminal, domain IV"/>
    <property type="match status" value="1"/>
</dbReference>
<dbReference type="InterPro" id="IPR001453">
    <property type="entry name" value="MoaB/Mog_dom"/>
</dbReference>
<feature type="compositionally biased region" description="Basic and acidic residues" evidence="8">
    <location>
        <begin position="40"/>
        <end position="80"/>
    </location>
</feature>
<keyword evidence="7" id="KW-0479">Metal-binding</keyword>
<evidence type="ECO:0000313" key="10">
    <source>
        <dbReference type="EMBL" id="MBB0245131.1"/>
    </source>
</evidence>
<dbReference type="Proteomes" id="UP000538929">
    <property type="component" value="Unassembled WGS sequence"/>
</dbReference>
<evidence type="ECO:0000256" key="2">
    <source>
        <dbReference type="ARBA" id="ARBA00005046"/>
    </source>
</evidence>
<dbReference type="PANTHER" id="PTHR10192:SF5">
    <property type="entry name" value="GEPHYRIN"/>
    <property type="match status" value="1"/>
</dbReference>
<keyword evidence="7" id="KW-0460">Magnesium</keyword>
<dbReference type="InterPro" id="IPR005111">
    <property type="entry name" value="MoeA_C_domain_IV"/>
</dbReference>
<dbReference type="GO" id="GO:0046872">
    <property type="term" value="F:metal ion binding"/>
    <property type="evidence" value="ECO:0007669"/>
    <property type="project" value="UniProtKB-UniRule"/>
</dbReference>
<dbReference type="SUPFAM" id="SSF63867">
    <property type="entry name" value="MoeA C-terminal domain-like"/>
    <property type="match status" value="1"/>
</dbReference>
<dbReference type="SMART" id="SM00852">
    <property type="entry name" value="MoCF_biosynth"/>
    <property type="match status" value="1"/>
</dbReference>
<feature type="domain" description="MoaB/Mog" evidence="9">
    <location>
        <begin position="243"/>
        <end position="393"/>
    </location>
</feature>
<dbReference type="Pfam" id="PF03453">
    <property type="entry name" value="MoeA_N"/>
    <property type="match status" value="1"/>
</dbReference>
<comment type="function">
    <text evidence="1 7">Catalyzes the insertion of molybdate into adenylated molybdopterin with the concomitant release of AMP.</text>
</comment>
<dbReference type="InterPro" id="IPR005110">
    <property type="entry name" value="MoeA_linker/N"/>
</dbReference>
<comment type="pathway">
    <text evidence="2 7">Cofactor biosynthesis; molybdopterin biosynthesis.</text>
</comment>
<comment type="catalytic activity">
    <reaction evidence="6">
        <text>adenylyl-molybdopterin + molybdate = Mo-molybdopterin + AMP + H(+)</text>
        <dbReference type="Rhea" id="RHEA:35047"/>
        <dbReference type="ChEBI" id="CHEBI:15378"/>
        <dbReference type="ChEBI" id="CHEBI:36264"/>
        <dbReference type="ChEBI" id="CHEBI:62727"/>
        <dbReference type="ChEBI" id="CHEBI:71302"/>
        <dbReference type="ChEBI" id="CHEBI:456215"/>
        <dbReference type="EC" id="2.10.1.1"/>
    </reaction>
</comment>
<evidence type="ECO:0000259" key="9">
    <source>
        <dbReference type="SMART" id="SM00852"/>
    </source>
</evidence>
<comment type="similarity">
    <text evidence="3 7">Belongs to the MoeA family.</text>
</comment>
<dbReference type="EMBL" id="VKHT01000403">
    <property type="protein sequence ID" value="MBB0245131.1"/>
    <property type="molecule type" value="Genomic_DNA"/>
</dbReference>
<protein>
    <recommendedName>
        <fullName evidence="7">Molybdopterin molybdenumtransferase</fullName>
        <ecNumber evidence="7">2.10.1.1</ecNumber>
    </recommendedName>
</protein>
<dbReference type="Gene3D" id="2.170.190.11">
    <property type="entry name" value="Molybdopterin biosynthesis moea protein, domain 3"/>
    <property type="match status" value="1"/>
</dbReference>
<evidence type="ECO:0000256" key="5">
    <source>
        <dbReference type="ARBA" id="ARBA00023150"/>
    </source>
</evidence>
<dbReference type="SUPFAM" id="SSF63882">
    <property type="entry name" value="MoeA N-terminal region -like"/>
    <property type="match status" value="1"/>
</dbReference>
<dbReference type="Pfam" id="PF00994">
    <property type="entry name" value="MoCF_biosynth"/>
    <property type="match status" value="1"/>
</dbReference>
<proteinExistence type="inferred from homology"/>
<dbReference type="CDD" id="cd00887">
    <property type="entry name" value="MoeA"/>
    <property type="match status" value="1"/>
</dbReference>